<evidence type="ECO:0000313" key="1">
    <source>
        <dbReference type="EMBL" id="BDS13134.1"/>
    </source>
</evidence>
<dbReference type="KEGG" id="aup:AsAng_0038620"/>
<protein>
    <submittedName>
        <fullName evidence="1">Uncharacterized protein</fullName>
    </submittedName>
</protein>
<organism evidence="1 2">
    <name type="scientific">Aureispira anguillae</name>
    <dbReference type="NCBI Taxonomy" id="2864201"/>
    <lineage>
        <taxon>Bacteria</taxon>
        <taxon>Pseudomonadati</taxon>
        <taxon>Bacteroidota</taxon>
        <taxon>Saprospiria</taxon>
        <taxon>Saprospirales</taxon>
        <taxon>Saprospiraceae</taxon>
        <taxon>Aureispira</taxon>
    </lineage>
</organism>
<proteinExistence type="predicted"/>
<dbReference type="Proteomes" id="UP001060919">
    <property type="component" value="Chromosome"/>
</dbReference>
<dbReference type="RefSeq" id="WP_264788433.1">
    <property type="nucleotide sequence ID" value="NZ_AP026867.1"/>
</dbReference>
<sequence>MKAYISPSVADDEQNILSTLSKKISTNGITPIAGYHKFGQSNSELAFHEINKANLFVGFITGNSTEIERVYNEWQFALKSETPALLVVEDSVPLDRYPAILKHPDVIRFSRAPKTNLNRTIQMVRSKSNAITNSIDGSSFVRRAAWFIGGPVVITFLNTL</sequence>
<gene>
    <name evidence="1" type="ORF">AsAng_0038620</name>
</gene>
<evidence type="ECO:0000313" key="2">
    <source>
        <dbReference type="Proteomes" id="UP001060919"/>
    </source>
</evidence>
<dbReference type="EMBL" id="AP026867">
    <property type="protein sequence ID" value="BDS13134.1"/>
    <property type="molecule type" value="Genomic_DNA"/>
</dbReference>
<keyword evidence="2" id="KW-1185">Reference proteome</keyword>
<name>A0A916DTC6_9BACT</name>
<reference evidence="1" key="1">
    <citation type="submission" date="2022-09" db="EMBL/GenBank/DDBJ databases">
        <title>Aureispira anguillicida sp. nov., isolated from Leptocephalus of Japanese eel Anguilla japonica.</title>
        <authorList>
            <person name="Yuasa K."/>
            <person name="Mekata T."/>
            <person name="Ikunari K."/>
        </authorList>
    </citation>
    <scope>NUCLEOTIDE SEQUENCE</scope>
    <source>
        <strain evidence="1">EL160426</strain>
    </source>
</reference>
<accession>A0A916DTC6</accession>
<dbReference type="AlphaFoldDB" id="A0A916DTC6"/>